<dbReference type="AlphaFoldDB" id="A0A0B7NJC7"/>
<name>A0A0B7NJC7_9FUNG</name>
<dbReference type="Proteomes" id="UP000054107">
    <property type="component" value="Unassembled WGS sequence"/>
</dbReference>
<dbReference type="EMBL" id="LN731842">
    <property type="protein sequence ID" value="CEP15053.1"/>
    <property type="molecule type" value="Genomic_DNA"/>
</dbReference>
<accession>A0A0B7NJC7</accession>
<protein>
    <submittedName>
        <fullName evidence="1">Uncharacterized protein</fullName>
    </submittedName>
</protein>
<evidence type="ECO:0000313" key="2">
    <source>
        <dbReference type="Proteomes" id="UP000054107"/>
    </source>
</evidence>
<evidence type="ECO:0000313" key="1">
    <source>
        <dbReference type="EMBL" id="CEP15053.1"/>
    </source>
</evidence>
<reference evidence="1 2" key="1">
    <citation type="submission" date="2014-09" db="EMBL/GenBank/DDBJ databases">
        <authorList>
            <person name="Ellenberger Sabrina"/>
        </authorList>
    </citation>
    <scope>NUCLEOTIDE SEQUENCE [LARGE SCALE GENOMIC DNA]</scope>
    <source>
        <strain evidence="1 2">CBS 412.66</strain>
    </source>
</reference>
<keyword evidence="2" id="KW-1185">Reference proteome</keyword>
<organism evidence="1 2">
    <name type="scientific">Parasitella parasitica</name>
    <dbReference type="NCBI Taxonomy" id="35722"/>
    <lineage>
        <taxon>Eukaryota</taxon>
        <taxon>Fungi</taxon>
        <taxon>Fungi incertae sedis</taxon>
        <taxon>Mucoromycota</taxon>
        <taxon>Mucoromycotina</taxon>
        <taxon>Mucoromycetes</taxon>
        <taxon>Mucorales</taxon>
        <taxon>Mucorineae</taxon>
        <taxon>Mucoraceae</taxon>
        <taxon>Parasitella</taxon>
    </lineage>
</organism>
<proteinExistence type="predicted"/>
<sequence>MTITSAYYYQQRVSKLPTTVPTLKLARAAITHLHDHPSTIITDTLVNSYLATLSRLAPPVAIHRLSIDLFHALEYAPRSIPSRPTTSAKKLQQKLAFLLAMAAFLRPSDLARIPYSSCHLSRILVVGLHSISGGGSKRNSR</sequence>
<gene>
    <name evidence="1" type="primary">PARPA_09251.1 scaffold 35931</name>
</gene>